<accession>A0AAD4ML01</accession>
<dbReference type="AlphaFoldDB" id="A0AAD4ML01"/>
<reference evidence="1" key="1">
    <citation type="submission" date="2022-01" db="EMBL/GenBank/DDBJ databases">
        <title>Genome Sequence Resource for Two Populations of Ditylenchus destructor, the Migratory Endoparasitic Phytonematode.</title>
        <authorList>
            <person name="Zhang H."/>
            <person name="Lin R."/>
            <person name="Xie B."/>
        </authorList>
    </citation>
    <scope>NUCLEOTIDE SEQUENCE</scope>
    <source>
        <strain evidence="1">BazhouSP</strain>
    </source>
</reference>
<gene>
    <name evidence="1" type="ORF">DdX_17659</name>
</gene>
<dbReference type="EMBL" id="JAKKPZ010000201">
    <property type="protein sequence ID" value="KAI1698861.1"/>
    <property type="molecule type" value="Genomic_DNA"/>
</dbReference>
<sequence length="66" mass="7899">MPIFGCCYPLIIRLSVPCKEAREQKRINREIEERIRRYRRSAKDECKLLLLGKSYPKHLNRPVNSI</sequence>
<evidence type="ECO:0000313" key="1">
    <source>
        <dbReference type="EMBL" id="KAI1698861.1"/>
    </source>
</evidence>
<name>A0AAD4ML01_9BILA</name>
<organism evidence="1 2">
    <name type="scientific">Ditylenchus destructor</name>
    <dbReference type="NCBI Taxonomy" id="166010"/>
    <lineage>
        <taxon>Eukaryota</taxon>
        <taxon>Metazoa</taxon>
        <taxon>Ecdysozoa</taxon>
        <taxon>Nematoda</taxon>
        <taxon>Chromadorea</taxon>
        <taxon>Rhabditida</taxon>
        <taxon>Tylenchina</taxon>
        <taxon>Tylenchomorpha</taxon>
        <taxon>Sphaerularioidea</taxon>
        <taxon>Anguinidae</taxon>
        <taxon>Anguininae</taxon>
        <taxon>Ditylenchus</taxon>
    </lineage>
</organism>
<keyword evidence="2" id="KW-1185">Reference proteome</keyword>
<protein>
    <submittedName>
        <fullName evidence="1">Uncharacterized protein</fullName>
    </submittedName>
</protein>
<dbReference type="Proteomes" id="UP001201812">
    <property type="component" value="Unassembled WGS sequence"/>
</dbReference>
<evidence type="ECO:0000313" key="2">
    <source>
        <dbReference type="Proteomes" id="UP001201812"/>
    </source>
</evidence>
<comment type="caution">
    <text evidence="1">The sequence shown here is derived from an EMBL/GenBank/DDBJ whole genome shotgun (WGS) entry which is preliminary data.</text>
</comment>
<proteinExistence type="predicted"/>